<dbReference type="SMART" id="SM00341">
    <property type="entry name" value="HRDC"/>
    <property type="match status" value="1"/>
</dbReference>
<organism evidence="2 3">
    <name type="scientific">Insulibacter thermoxylanivorax</name>
    <dbReference type="NCBI Taxonomy" id="2749268"/>
    <lineage>
        <taxon>Bacteria</taxon>
        <taxon>Bacillati</taxon>
        <taxon>Bacillota</taxon>
        <taxon>Bacilli</taxon>
        <taxon>Bacillales</taxon>
        <taxon>Paenibacillaceae</taxon>
        <taxon>Insulibacter</taxon>
    </lineage>
</organism>
<accession>A0A916VG50</accession>
<name>A0A916VG50_9BACL</name>
<dbReference type="EMBL" id="BMAQ01000021">
    <property type="protein sequence ID" value="GFR38588.1"/>
    <property type="molecule type" value="Genomic_DNA"/>
</dbReference>
<dbReference type="AlphaFoldDB" id="A0A916VG50"/>
<dbReference type="InterPro" id="IPR010997">
    <property type="entry name" value="HRDC-like_sf"/>
</dbReference>
<dbReference type="GO" id="GO:0000166">
    <property type="term" value="F:nucleotide binding"/>
    <property type="evidence" value="ECO:0007669"/>
    <property type="project" value="InterPro"/>
</dbReference>
<dbReference type="InterPro" id="IPR002121">
    <property type="entry name" value="HRDC_dom"/>
</dbReference>
<dbReference type="GO" id="GO:0003676">
    <property type="term" value="F:nucleic acid binding"/>
    <property type="evidence" value="ECO:0007669"/>
    <property type="project" value="InterPro"/>
</dbReference>
<dbReference type="Gene3D" id="1.10.150.80">
    <property type="entry name" value="HRDC domain"/>
    <property type="match status" value="1"/>
</dbReference>
<sequence length="334" mass="39394">MNLVFMNSMEKVTGEQVLNGQITICEQHGKWQVTWSEQDAAGKVIQEDWYDGTGWEEMMRVFRYRISEKLGEGFLPVLDGITDQFTMPKGREEIQQMILCYSDLNRNDELYEELRDWRRNTAMKENKAAYFIASNRLLGLISAYIPKTKDELKQVPGFGAYRMEHYAEAVLQITNKYDRETEFPLNWVPEKLDRKQFTLWYYQQKQLQLRKERDEHRLKKVLLERIAKGAALDQICSELELPIREAIQWIEILDAEGYEIEGLIEREMGNMPDELRERALYAFGTIGDRYLKPILTEVYGENLPEGADLSRLYAWLRLLRIYYRRVQEASAAVS</sequence>
<protein>
    <recommendedName>
        <fullName evidence="1">HRDC domain-containing protein</fullName>
    </recommendedName>
</protein>
<comment type="caution">
    <text evidence="2">The sequence shown here is derived from an EMBL/GenBank/DDBJ whole genome shotgun (WGS) entry which is preliminary data.</text>
</comment>
<reference evidence="2" key="2">
    <citation type="journal article" date="2021" name="Data Brief">
        <title>Draft genome sequence data of the facultative, thermophilic, xylanolytic bacterium Paenibacillus sp. strain DA-C8.</title>
        <authorList>
            <person name="Chhe C."/>
            <person name="Uke A."/>
            <person name="Baramee S."/>
            <person name="Ungkulpasvich U."/>
            <person name="Tachaapaikoon C."/>
            <person name="Pason P."/>
            <person name="Waeonukul R."/>
            <person name="Ratanakhanokchai K."/>
            <person name="Kosugi A."/>
        </authorList>
    </citation>
    <scope>NUCLEOTIDE SEQUENCE</scope>
    <source>
        <strain evidence="2">DA-C8</strain>
    </source>
</reference>
<keyword evidence="3" id="KW-1185">Reference proteome</keyword>
<reference evidence="2" key="1">
    <citation type="submission" date="2020-08" db="EMBL/GenBank/DDBJ databases">
        <authorList>
            <person name="Uke A."/>
            <person name="Chhe C."/>
            <person name="Baramee S."/>
            <person name="Kosugi A."/>
        </authorList>
    </citation>
    <scope>NUCLEOTIDE SEQUENCE</scope>
    <source>
        <strain evidence="2">DA-C8</strain>
    </source>
</reference>
<dbReference type="SUPFAM" id="SSF47819">
    <property type="entry name" value="HRDC-like"/>
    <property type="match status" value="1"/>
</dbReference>
<dbReference type="PROSITE" id="PS50967">
    <property type="entry name" value="HRDC"/>
    <property type="match status" value="1"/>
</dbReference>
<dbReference type="Pfam" id="PF00570">
    <property type="entry name" value="HRDC"/>
    <property type="match status" value="1"/>
</dbReference>
<evidence type="ECO:0000313" key="2">
    <source>
        <dbReference type="EMBL" id="GFR38588.1"/>
    </source>
</evidence>
<proteinExistence type="predicted"/>
<evidence type="ECO:0000259" key="1">
    <source>
        <dbReference type="PROSITE" id="PS50967"/>
    </source>
</evidence>
<evidence type="ECO:0000313" key="3">
    <source>
        <dbReference type="Proteomes" id="UP000654993"/>
    </source>
</evidence>
<gene>
    <name evidence="2" type="ORF">PRECH8_18840</name>
</gene>
<feature type="domain" description="HRDC" evidence="1">
    <location>
        <begin position="104"/>
        <end position="184"/>
    </location>
</feature>
<dbReference type="InterPro" id="IPR044876">
    <property type="entry name" value="HRDC_dom_sf"/>
</dbReference>
<dbReference type="RefSeq" id="WP_200966825.1">
    <property type="nucleotide sequence ID" value="NZ_BMAQ01000021.1"/>
</dbReference>
<dbReference type="Proteomes" id="UP000654993">
    <property type="component" value="Unassembled WGS sequence"/>
</dbReference>